<evidence type="ECO:0000256" key="1">
    <source>
        <dbReference type="ARBA" id="ARBA00005325"/>
    </source>
</evidence>
<reference evidence="10" key="1">
    <citation type="submission" date="2022-03" db="EMBL/GenBank/DDBJ databases">
        <title>Aurantimonas Liuensis sp. Nov., isolated from the hadal seawater of the Mariana Trench.</title>
        <authorList>
            <person name="Liu R."/>
        </authorList>
    </citation>
    <scope>NUCLEOTIDE SEQUENCE</scope>
    <source>
        <strain evidence="10">LRZ36</strain>
    </source>
</reference>
<dbReference type="Pfam" id="PF00082">
    <property type="entry name" value="Peptidase_S8"/>
    <property type="match status" value="1"/>
</dbReference>
<feature type="active site" description="Charge relay system" evidence="7 8">
    <location>
        <position position="51"/>
    </location>
</feature>
<evidence type="ECO:0000256" key="3">
    <source>
        <dbReference type="ARBA" id="ARBA00022729"/>
    </source>
</evidence>
<dbReference type="RefSeq" id="WP_253963853.1">
    <property type="nucleotide sequence ID" value="NZ_JALHBS010000038.1"/>
</dbReference>
<comment type="caution">
    <text evidence="10">The sequence shown here is derived from an EMBL/GenBank/DDBJ whole genome shotgun (WGS) entry which is preliminary data.</text>
</comment>
<dbReference type="InterPro" id="IPR002884">
    <property type="entry name" value="P_dom"/>
</dbReference>
<comment type="similarity">
    <text evidence="1">Belongs to the peptidase S8 family. Furin subfamily.</text>
</comment>
<dbReference type="PROSITE" id="PS51829">
    <property type="entry name" value="P_HOMO_B"/>
    <property type="match status" value="1"/>
</dbReference>
<dbReference type="Pfam" id="PF00353">
    <property type="entry name" value="HemolysinCabind"/>
    <property type="match status" value="5"/>
</dbReference>
<dbReference type="GO" id="GO:0016485">
    <property type="term" value="P:protein processing"/>
    <property type="evidence" value="ECO:0007669"/>
    <property type="project" value="TreeGrafter"/>
</dbReference>
<dbReference type="Pfam" id="PF01483">
    <property type="entry name" value="P_proprotein"/>
    <property type="match status" value="1"/>
</dbReference>
<evidence type="ECO:0000313" key="10">
    <source>
        <dbReference type="EMBL" id="MCP3054989.1"/>
    </source>
</evidence>
<dbReference type="GO" id="GO:0005737">
    <property type="term" value="C:cytoplasm"/>
    <property type="evidence" value="ECO:0007669"/>
    <property type="project" value="UniProtKB-ARBA"/>
</dbReference>
<dbReference type="SUPFAM" id="SSF51120">
    <property type="entry name" value="beta-Roll"/>
    <property type="match status" value="3"/>
</dbReference>
<evidence type="ECO:0000259" key="9">
    <source>
        <dbReference type="PROSITE" id="PS51829"/>
    </source>
</evidence>
<keyword evidence="4 8" id="KW-0378">Hydrolase</keyword>
<evidence type="ECO:0000313" key="11">
    <source>
        <dbReference type="Proteomes" id="UP001155220"/>
    </source>
</evidence>
<dbReference type="PRINTS" id="PR00723">
    <property type="entry name" value="SUBTILISIN"/>
</dbReference>
<dbReference type="GO" id="GO:0016020">
    <property type="term" value="C:membrane"/>
    <property type="evidence" value="ECO:0007669"/>
    <property type="project" value="TreeGrafter"/>
</dbReference>
<dbReference type="Gene3D" id="3.40.50.200">
    <property type="entry name" value="Peptidase S8/S53 domain"/>
    <property type="match status" value="1"/>
</dbReference>
<feature type="domain" description="P/Homo B" evidence="9">
    <location>
        <begin position="371"/>
        <end position="499"/>
    </location>
</feature>
<feature type="active site" description="Charge relay system" evidence="7 8">
    <location>
        <position position="274"/>
    </location>
</feature>
<keyword evidence="3" id="KW-0732">Signal</keyword>
<name>A0A9X2HDJ8_9HYPH</name>
<dbReference type="InterPro" id="IPR036852">
    <property type="entry name" value="Peptidase_S8/S53_dom_sf"/>
</dbReference>
<dbReference type="GO" id="GO:0012505">
    <property type="term" value="C:endomembrane system"/>
    <property type="evidence" value="ECO:0007669"/>
    <property type="project" value="UniProtKB-ARBA"/>
</dbReference>
<keyword evidence="2 8" id="KW-0645">Protease</keyword>
<protein>
    <submittedName>
        <fullName evidence="10">S8 family serine peptidase</fullName>
    </submittedName>
</protein>
<dbReference type="InterPro" id="IPR001343">
    <property type="entry name" value="Hemolysn_Ca-bd"/>
</dbReference>
<dbReference type="EMBL" id="JALHBS010000038">
    <property type="protein sequence ID" value="MCP3054989.1"/>
    <property type="molecule type" value="Genomic_DNA"/>
</dbReference>
<sequence>MSLPNDPMFGQQWHLRNTTPGLLDLNIVNANGLNSLWDDYTGAGVKVFVIDDAFDYLHEDLAANYDTVFDYDWFNNDGDPFGLNNNSHGTAVMGIIGAVGNNGIGVTGIAYGATMVGYQTAAFINDGWLQDIRDSIYSASANGGDVINISQGIANDANSEFGFGYNALRFAEIDNSINLAVGTGRGGLGTSIVKSAGNSRSDNYDVNSDPWTNNTQQIVVAAVNQNGFVSSYSSFGTANLVSGFGTPGQVVTTDRTGAAGYNATNYTSTFNGSSSAAPMVAGVVTLMVDANAGLGWRDVQDILAYSARHVGSVVDDMTTAGSERTPWHFNQADNWNGGGLHFSNDYGYGLVDAHAAVRLAETWNFFNAARTSANQVMTTEDAIAGAPVVIPDGNLTGTSFTLNEEQAIIVERLTLELDFSTTFLADMDIYLTSPGGVEHVLINDQAGGAAFDGRYTFESQAFRGESSLGDWTVRIVDDSSADVLTVRDVDLNLYGRAATNDDRYIFTGEYSQFAGVAGHRTSFNDLDGGSDVVNAAAVISNSTIQLTGAVSTIDGIELQLFNVEHAIGGDGADYLVGSAGQNTLFGMRGDDLLQGNAGADTLIGGRGSDTVYLISANQGVVVDLFSGVANDGLGLDTLISIENAIGSNFADLLIGSNEDNVLIGMGGADIINGYGGSDTVSFLFTALAVGPFTAQVDLTAQLAYDGVAQDTLFSIENAIGSQFADALFGSAGNNVFNGLGGADLINGLGGIDTISYGGAVAGVFVDLLGGVGDVGSTRDRIYEFENVVGTDFTDLLFGTNGDNIFEGGAGTDFLYGLGGSDTVTLGNAVRGVQIDLTGNVTYDGVSQDFLNSIENAVGSAFNDIIAGSGGNNLLTGGGGDFDVLIGAGGNDRFVYDVAGSGVDLITDFDADPAGGQDLIDLSGRGLTFADIAVNQYGTVTYLTFGGDTVILSGVNAVDITASDFDFV</sequence>
<dbReference type="PRINTS" id="PR00313">
    <property type="entry name" value="CABNDNGRPT"/>
</dbReference>
<dbReference type="InterPro" id="IPR008979">
    <property type="entry name" value="Galactose-bd-like_sf"/>
</dbReference>
<proteinExistence type="inferred from homology"/>
<organism evidence="10 11">
    <name type="scientific">Aurantimonas marianensis</name>
    <dbReference type="NCBI Taxonomy" id="2920428"/>
    <lineage>
        <taxon>Bacteria</taxon>
        <taxon>Pseudomonadati</taxon>
        <taxon>Pseudomonadota</taxon>
        <taxon>Alphaproteobacteria</taxon>
        <taxon>Hyphomicrobiales</taxon>
        <taxon>Aurantimonadaceae</taxon>
        <taxon>Aurantimonas</taxon>
    </lineage>
</organism>
<dbReference type="InterPro" id="IPR018511">
    <property type="entry name" value="Hemolysin-typ_Ca-bd_CS"/>
</dbReference>
<dbReference type="CDD" id="cd04059">
    <property type="entry name" value="Peptidases_S8_Protein_convertases_Kexins_Furin-like"/>
    <property type="match status" value="1"/>
</dbReference>
<keyword evidence="11" id="KW-1185">Reference proteome</keyword>
<dbReference type="Gene3D" id="2.150.10.10">
    <property type="entry name" value="Serralysin-like metalloprotease, C-terminal"/>
    <property type="match status" value="3"/>
</dbReference>
<dbReference type="SUPFAM" id="SSF49785">
    <property type="entry name" value="Galactose-binding domain-like"/>
    <property type="match status" value="1"/>
</dbReference>
<dbReference type="Gene3D" id="2.60.120.260">
    <property type="entry name" value="Galactose-binding domain-like"/>
    <property type="match status" value="1"/>
</dbReference>
<dbReference type="SUPFAM" id="SSF52743">
    <property type="entry name" value="Subtilisin-like"/>
    <property type="match status" value="1"/>
</dbReference>
<dbReference type="InterPro" id="IPR015500">
    <property type="entry name" value="Peptidase_S8_subtilisin-rel"/>
</dbReference>
<dbReference type="InterPro" id="IPR011049">
    <property type="entry name" value="Serralysin-like_metalloprot_C"/>
</dbReference>
<dbReference type="PROSITE" id="PS00330">
    <property type="entry name" value="HEMOLYSIN_CALCIUM"/>
    <property type="match status" value="1"/>
</dbReference>
<feature type="active site" description="Charge relay system" evidence="7 8">
    <location>
        <position position="88"/>
    </location>
</feature>
<dbReference type="AlphaFoldDB" id="A0A9X2HDJ8"/>
<dbReference type="InterPro" id="IPR034182">
    <property type="entry name" value="Kexin/furin"/>
</dbReference>
<dbReference type="PROSITE" id="PS51892">
    <property type="entry name" value="SUBTILASE"/>
    <property type="match status" value="1"/>
</dbReference>
<dbReference type="PANTHER" id="PTHR42884">
    <property type="entry name" value="PROPROTEIN CONVERTASE SUBTILISIN/KEXIN-RELATED"/>
    <property type="match status" value="1"/>
</dbReference>
<dbReference type="InterPro" id="IPR000209">
    <property type="entry name" value="Peptidase_S8/S53_dom"/>
</dbReference>
<keyword evidence="5 8" id="KW-0720">Serine protease</keyword>
<evidence type="ECO:0000256" key="6">
    <source>
        <dbReference type="ARBA" id="ARBA00022837"/>
    </source>
</evidence>
<evidence type="ECO:0000256" key="2">
    <source>
        <dbReference type="ARBA" id="ARBA00022670"/>
    </source>
</evidence>
<gene>
    <name evidence="10" type="ORF">MJ956_07465</name>
</gene>
<keyword evidence="6" id="KW-0106">Calcium</keyword>
<evidence type="ECO:0000256" key="5">
    <source>
        <dbReference type="ARBA" id="ARBA00022825"/>
    </source>
</evidence>
<evidence type="ECO:0000256" key="4">
    <source>
        <dbReference type="ARBA" id="ARBA00022801"/>
    </source>
</evidence>
<dbReference type="GO" id="GO:0004252">
    <property type="term" value="F:serine-type endopeptidase activity"/>
    <property type="evidence" value="ECO:0007669"/>
    <property type="project" value="UniProtKB-UniRule"/>
</dbReference>
<dbReference type="PANTHER" id="PTHR42884:SF14">
    <property type="entry name" value="NEUROENDOCRINE CONVERTASE 1"/>
    <property type="match status" value="1"/>
</dbReference>
<accession>A0A9X2HDJ8</accession>
<evidence type="ECO:0000256" key="7">
    <source>
        <dbReference type="PIRSR" id="PIRSR615500-1"/>
    </source>
</evidence>
<dbReference type="GO" id="GO:0005509">
    <property type="term" value="F:calcium ion binding"/>
    <property type="evidence" value="ECO:0007669"/>
    <property type="project" value="InterPro"/>
</dbReference>
<dbReference type="Proteomes" id="UP001155220">
    <property type="component" value="Unassembled WGS sequence"/>
</dbReference>
<evidence type="ECO:0000256" key="8">
    <source>
        <dbReference type="PROSITE-ProRule" id="PRU01240"/>
    </source>
</evidence>